<dbReference type="Proteomes" id="UP000694865">
    <property type="component" value="Unplaced"/>
</dbReference>
<dbReference type="PANTHER" id="PTHR48465">
    <property type="entry name" value="PROTEIN SSUH2 HOMOLOG"/>
    <property type="match status" value="1"/>
</dbReference>
<dbReference type="RefSeq" id="XP_006813746.1">
    <property type="nucleotide sequence ID" value="XM_006813683.1"/>
</dbReference>
<gene>
    <name evidence="3" type="primary">LOC102801036</name>
</gene>
<dbReference type="InterPro" id="IPR052789">
    <property type="entry name" value="SSUH2_homolog"/>
</dbReference>
<keyword evidence="2" id="KW-1185">Reference proteome</keyword>
<name>A0ABM0M155_SACKO</name>
<feature type="region of interest" description="Disordered" evidence="1">
    <location>
        <begin position="1"/>
        <end position="46"/>
    </location>
</feature>
<accession>A0ABM0M155</accession>
<dbReference type="GeneID" id="102801036"/>
<reference evidence="3" key="1">
    <citation type="submission" date="2025-08" db="UniProtKB">
        <authorList>
            <consortium name="RefSeq"/>
        </authorList>
    </citation>
    <scope>IDENTIFICATION</scope>
    <source>
        <tissue evidence="3">Testes</tissue>
    </source>
</reference>
<proteinExistence type="predicted"/>
<sequence>MESVDVDVANSDPELSELGTPPEYESLGCTDSTVPPPQVSVQQPQLPEHRFTDLPYLSEDDVRDVLIDHVANQDCYGNRAAREMNISNIIPSNALHYELISFTECRHTKHVSVPYGSGEVDGPSNGTPPSPWDIEVSYRHIFVDEVKYLEIPHTASIRSCYSCHGSGRVECWRCGKCGGCGIVTCKTCHGLKELKWYDKLTVTFANMIDEHVVEHTDLPNHLIKDVHGTVIFQETENLVQPIMNHPDQELNTFSKSLLDSHVRMCQTDMKKIHRQKHTVRAVPVSEVHWTWQTKGNSNFEDDDNSNHGSNYYIAMENVDVDVANGNSDLSELGTPPEYESLGYTDSTVPPPQVSVQQPQLQEHRFTELPYLSEHNVRTVLIDYVADHFCYGNRAAREMNINNIIPSNALHYELISFTECRHTKHISEPYRGGEVDGPLNGTPPSPWDIEISYQQIFVDEVKYLEVPHTSTIKSCHTCRGSGRVELSCSSCDGDGRGHATYTTYQNNRRVTKSKLCGGCSGSGKVVCGTCGGLGSVTCKTCRGTKELRCANMIDEHVVEHTDLPNHLIKDVHGTVIFQETENLTMELAPCSDIEELEEAPRSASEKKLSSHGDDDEMADADGSMRLIDVYIVNC</sequence>
<dbReference type="InterPro" id="IPR036410">
    <property type="entry name" value="HSP_DnaJ_Cys-rich_dom_sf"/>
</dbReference>
<evidence type="ECO:0000313" key="2">
    <source>
        <dbReference type="Proteomes" id="UP000694865"/>
    </source>
</evidence>
<dbReference type="PANTHER" id="PTHR48465:SF1">
    <property type="entry name" value="PROTEIN SSUH2 HOMOLOG"/>
    <property type="match status" value="1"/>
</dbReference>
<evidence type="ECO:0000313" key="3">
    <source>
        <dbReference type="RefSeq" id="XP_006813746.1"/>
    </source>
</evidence>
<organism evidence="2 3">
    <name type="scientific">Saccoglossus kowalevskii</name>
    <name type="common">Acorn worm</name>
    <dbReference type="NCBI Taxonomy" id="10224"/>
    <lineage>
        <taxon>Eukaryota</taxon>
        <taxon>Metazoa</taxon>
        <taxon>Hemichordata</taxon>
        <taxon>Enteropneusta</taxon>
        <taxon>Harrimaniidae</taxon>
        <taxon>Saccoglossus</taxon>
    </lineage>
</organism>
<dbReference type="SUPFAM" id="SSF57938">
    <property type="entry name" value="DnaJ/Hsp40 cysteine-rich domain"/>
    <property type="match status" value="1"/>
</dbReference>
<feature type="compositionally biased region" description="Basic and acidic residues" evidence="1">
    <location>
        <begin position="597"/>
        <end position="611"/>
    </location>
</feature>
<protein>
    <submittedName>
        <fullName evidence="3">Uncharacterized protein LOC102801036</fullName>
    </submittedName>
</protein>
<feature type="region of interest" description="Disordered" evidence="1">
    <location>
        <begin position="594"/>
        <end position="619"/>
    </location>
</feature>
<evidence type="ECO:0000256" key="1">
    <source>
        <dbReference type="SAM" id="MobiDB-lite"/>
    </source>
</evidence>